<comment type="caution">
    <text evidence="7">The sequence shown here is derived from an EMBL/GenBank/DDBJ whole genome shotgun (WGS) entry which is preliminary data.</text>
</comment>
<gene>
    <name evidence="7" type="primary">rimI</name>
    <name evidence="7" type="ORF">H8S01_12060</name>
</gene>
<dbReference type="InterPro" id="IPR006464">
    <property type="entry name" value="AcTrfase_RimI/Ard1"/>
</dbReference>
<name>A0ABR7G2L6_9FIRM</name>
<dbReference type="InterPro" id="IPR016181">
    <property type="entry name" value="Acyl_CoA_acyltransferase"/>
</dbReference>
<evidence type="ECO:0000256" key="3">
    <source>
        <dbReference type="ARBA" id="ARBA00022679"/>
    </source>
</evidence>
<accession>A0ABR7G2L6</accession>
<sequence>MLNIRAMEEKDIPQVEEIEKKIFSLPWSEKSFHDACSDENNIYLVCEDEGTITGYCGLWTVFGEGNITNMAVHPDYRKKGIGMMLMEEMEKRGIQKKVDVFFLEVRESNDAARRLYEKMKYKQIGIRKRFYERPVEDAIVMSKMYTEGNIC</sequence>
<dbReference type="PANTHER" id="PTHR43420">
    <property type="entry name" value="ACETYLTRANSFERASE"/>
    <property type="match status" value="1"/>
</dbReference>
<evidence type="ECO:0000259" key="6">
    <source>
        <dbReference type="PROSITE" id="PS51186"/>
    </source>
</evidence>
<keyword evidence="3" id="KW-0808">Transferase</keyword>
<keyword evidence="7" id="KW-0687">Ribonucleoprotein</keyword>
<dbReference type="RefSeq" id="WP_021865283.1">
    <property type="nucleotide sequence ID" value="NZ_JACOPD010000009.1"/>
</dbReference>
<evidence type="ECO:0000256" key="2">
    <source>
        <dbReference type="ARBA" id="ARBA00022490"/>
    </source>
</evidence>
<keyword evidence="8" id="KW-1185">Reference proteome</keyword>
<evidence type="ECO:0000256" key="4">
    <source>
        <dbReference type="ARBA" id="ARBA00023315"/>
    </source>
</evidence>
<dbReference type="Proteomes" id="UP000628463">
    <property type="component" value="Unassembled WGS sequence"/>
</dbReference>
<dbReference type="EMBL" id="JACOPD010000009">
    <property type="protein sequence ID" value="MBC5681688.1"/>
    <property type="molecule type" value="Genomic_DNA"/>
</dbReference>
<comment type="similarity">
    <text evidence="1 5">Belongs to the acetyltransferase family. RimI subfamily.</text>
</comment>
<comment type="function">
    <text evidence="5">Acetylates the N-terminal alanine of ribosomal protein bS18.</text>
</comment>
<comment type="catalytic activity">
    <reaction evidence="5">
        <text>N-terminal L-alanyl-[ribosomal protein bS18] + acetyl-CoA = N-terminal N(alpha)-acetyl-L-alanyl-[ribosomal protein bS18] + CoA + H(+)</text>
        <dbReference type="Rhea" id="RHEA:43756"/>
        <dbReference type="Rhea" id="RHEA-COMP:10676"/>
        <dbReference type="Rhea" id="RHEA-COMP:10677"/>
        <dbReference type="ChEBI" id="CHEBI:15378"/>
        <dbReference type="ChEBI" id="CHEBI:57287"/>
        <dbReference type="ChEBI" id="CHEBI:57288"/>
        <dbReference type="ChEBI" id="CHEBI:64718"/>
        <dbReference type="ChEBI" id="CHEBI:83683"/>
        <dbReference type="EC" id="2.3.1.266"/>
    </reaction>
</comment>
<keyword evidence="4" id="KW-0012">Acyltransferase</keyword>
<keyword evidence="2 5" id="KW-0963">Cytoplasm</keyword>
<dbReference type="Gene3D" id="3.40.630.30">
    <property type="match status" value="1"/>
</dbReference>
<dbReference type="InterPro" id="IPR050680">
    <property type="entry name" value="YpeA/RimI_acetyltransf"/>
</dbReference>
<feature type="domain" description="N-acetyltransferase" evidence="6">
    <location>
        <begin position="2"/>
        <end position="146"/>
    </location>
</feature>
<reference evidence="7 8" key="1">
    <citation type="submission" date="2020-08" db="EMBL/GenBank/DDBJ databases">
        <title>Genome public.</title>
        <authorList>
            <person name="Liu C."/>
            <person name="Sun Q."/>
        </authorList>
    </citation>
    <scope>NUCLEOTIDE SEQUENCE [LARGE SCALE GENOMIC DNA]</scope>
    <source>
        <strain evidence="7 8">NSJ-43</strain>
    </source>
</reference>
<protein>
    <recommendedName>
        <fullName evidence="5">[Ribosomal protein bS18]-alanine N-acetyltransferase</fullName>
        <ecNumber evidence="5">2.3.1.266</ecNumber>
    </recommendedName>
</protein>
<dbReference type="SUPFAM" id="SSF55729">
    <property type="entry name" value="Acyl-CoA N-acyltransferases (Nat)"/>
    <property type="match status" value="1"/>
</dbReference>
<evidence type="ECO:0000313" key="7">
    <source>
        <dbReference type="EMBL" id="MBC5681688.1"/>
    </source>
</evidence>
<dbReference type="Pfam" id="PF00583">
    <property type="entry name" value="Acetyltransf_1"/>
    <property type="match status" value="1"/>
</dbReference>
<organism evidence="7 8">
    <name type="scientific">Lachnospira hominis</name>
    <name type="common">ex Liu et al. 2021</name>
    <dbReference type="NCBI Taxonomy" id="2763051"/>
    <lineage>
        <taxon>Bacteria</taxon>
        <taxon>Bacillati</taxon>
        <taxon>Bacillota</taxon>
        <taxon>Clostridia</taxon>
        <taxon>Lachnospirales</taxon>
        <taxon>Lachnospiraceae</taxon>
        <taxon>Lachnospira</taxon>
    </lineage>
</organism>
<evidence type="ECO:0000313" key="8">
    <source>
        <dbReference type="Proteomes" id="UP000628463"/>
    </source>
</evidence>
<dbReference type="NCBIfam" id="TIGR01575">
    <property type="entry name" value="rimI"/>
    <property type="match status" value="1"/>
</dbReference>
<keyword evidence="7" id="KW-0689">Ribosomal protein</keyword>
<proteinExistence type="inferred from homology"/>
<evidence type="ECO:0000256" key="1">
    <source>
        <dbReference type="ARBA" id="ARBA00005395"/>
    </source>
</evidence>
<dbReference type="CDD" id="cd04301">
    <property type="entry name" value="NAT_SF"/>
    <property type="match status" value="1"/>
</dbReference>
<dbReference type="PANTHER" id="PTHR43420:SF44">
    <property type="entry name" value="ACETYLTRANSFERASE YPEA"/>
    <property type="match status" value="1"/>
</dbReference>
<dbReference type="PROSITE" id="PS51186">
    <property type="entry name" value="GNAT"/>
    <property type="match status" value="1"/>
</dbReference>
<dbReference type="InterPro" id="IPR000182">
    <property type="entry name" value="GNAT_dom"/>
</dbReference>
<evidence type="ECO:0000256" key="5">
    <source>
        <dbReference type="RuleBase" id="RU363094"/>
    </source>
</evidence>
<dbReference type="GO" id="GO:0005840">
    <property type="term" value="C:ribosome"/>
    <property type="evidence" value="ECO:0007669"/>
    <property type="project" value="UniProtKB-KW"/>
</dbReference>
<dbReference type="EC" id="2.3.1.266" evidence="5"/>
<comment type="subcellular location">
    <subcellularLocation>
        <location evidence="5">Cytoplasm</location>
    </subcellularLocation>
</comment>